<keyword evidence="2" id="KW-0175">Coiled coil</keyword>
<dbReference type="PANTHER" id="PTHR30469:SF38">
    <property type="entry name" value="HLYD FAMILY SECRETION PROTEIN"/>
    <property type="match status" value="1"/>
</dbReference>
<evidence type="ECO:0000313" key="7">
    <source>
        <dbReference type="Proteomes" id="UP001371218"/>
    </source>
</evidence>
<keyword evidence="3" id="KW-1133">Transmembrane helix</keyword>
<organism evidence="6 7">
    <name type="scientific">Ideonella lacteola</name>
    <dbReference type="NCBI Taxonomy" id="2984193"/>
    <lineage>
        <taxon>Bacteria</taxon>
        <taxon>Pseudomonadati</taxon>
        <taxon>Pseudomonadota</taxon>
        <taxon>Betaproteobacteria</taxon>
        <taxon>Burkholderiales</taxon>
        <taxon>Sphaerotilaceae</taxon>
        <taxon>Ideonella</taxon>
    </lineage>
</organism>
<keyword evidence="3" id="KW-0812">Transmembrane</keyword>
<feature type="transmembrane region" description="Helical" evidence="3">
    <location>
        <begin position="27"/>
        <end position="45"/>
    </location>
</feature>
<dbReference type="InterPro" id="IPR058792">
    <property type="entry name" value="Beta-barrel_RND_2"/>
</dbReference>
<dbReference type="NCBIfam" id="TIGR01730">
    <property type="entry name" value="RND_mfp"/>
    <property type="match status" value="1"/>
</dbReference>
<feature type="domain" description="CusB-like beta-barrel" evidence="5">
    <location>
        <begin position="261"/>
        <end position="335"/>
    </location>
</feature>
<evidence type="ECO:0000259" key="4">
    <source>
        <dbReference type="Pfam" id="PF25917"/>
    </source>
</evidence>
<accession>A0ABU9BTR2</accession>
<dbReference type="EMBL" id="JBBUTG010000014">
    <property type="protein sequence ID" value="MEK8033196.1"/>
    <property type="molecule type" value="Genomic_DNA"/>
</dbReference>
<proteinExistence type="inferred from homology"/>
<dbReference type="Gene3D" id="1.10.287.470">
    <property type="entry name" value="Helix hairpin bin"/>
    <property type="match status" value="1"/>
</dbReference>
<dbReference type="Pfam" id="PF25917">
    <property type="entry name" value="BSH_RND"/>
    <property type="match status" value="1"/>
</dbReference>
<keyword evidence="7" id="KW-1185">Reference proteome</keyword>
<dbReference type="Gene3D" id="2.40.50.100">
    <property type="match status" value="1"/>
</dbReference>
<feature type="coiled-coil region" evidence="2">
    <location>
        <begin position="126"/>
        <end position="153"/>
    </location>
</feature>
<sequence length="418" mass="44086">MADTPPPIPLGLPKINRQTGGRRRRRWPWVVGAVVLAGIGFAVWAPRKVEVQAATVQTAYPSQQYSQLAASGYVVAQRRAAVSSKATGRLVELNVREGSLVKKGDLLARLDAADVQATLGVSEAAVRQSEAAMRQAEANLKLAQAQQLNADDELKRAMGLVAQGFISTQAVEAAQTRARTTAANTAAAQAALQTAKAAIGQAQAQVKVQQVNRDSTDIRAPFDGVVLVKNANVGDLITLFSNASGTSGAVVTMADLSTLEVEADVSESSVGKVKPDQPVEISLDALPEVRFRGSVARVVPTVDRAKATVMTKIRFEKLDPRILPEMSAKVNFLSQAPNDAEQKPVLAVNPKSVVERDGQRVVFRIGAGDKLEVVQVATGRTLGDALEVTSGGLQRGERIVLSPAEALKAGASVTVVAK</sequence>
<dbReference type="InterPro" id="IPR058625">
    <property type="entry name" value="MdtA-like_BSH"/>
</dbReference>
<dbReference type="Gene3D" id="2.40.420.20">
    <property type="match status" value="1"/>
</dbReference>
<evidence type="ECO:0000256" key="2">
    <source>
        <dbReference type="SAM" id="Coils"/>
    </source>
</evidence>
<evidence type="ECO:0000256" key="1">
    <source>
        <dbReference type="ARBA" id="ARBA00009477"/>
    </source>
</evidence>
<dbReference type="RefSeq" id="WP_341427613.1">
    <property type="nucleotide sequence ID" value="NZ_JBBUTG010000014.1"/>
</dbReference>
<dbReference type="InterPro" id="IPR006143">
    <property type="entry name" value="RND_pump_MFP"/>
</dbReference>
<evidence type="ECO:0000313" key="6">
    <source>
        <dbReference type="EMBL" id="MEK8033196.1"/>
    </source>
</evidence>
<dbReference type="Gene3D" id="2.40.30.170">
    <property type="match status" value="1"/>
</dbReference>
<reference evidence="6 7" key="1">
    <citation type="submission" date="2024-04" db="EMBL/GenBank/DDBJ databases">
        <title>Novel species of the genus Ideonella isolated from streams.</title>
        <authorList>
            <person name="Lu H."/>
        </authorList>
    </citation>
    <scope>NUCLEOTIDE SEQUENCE [LARGE SCALE GENOMIC DNA]</scope>
    <source>
        <strain evidence="6 7">DXS29W</strain>
    </source>
</reference>
<comment type="similarity">
    <text evidence="1">Belongs to the membrane fusion protein (MFP) (TC 8.A.1) family.</text>
</comment>
<dbReference type="Pfam" id="PF25954">
    <property type="entry name" value="Beta-barrel_RND_2"/>
    <property type="match status" value="1"/>
</dbReference>
<dbReference type="Proteomes" id="UP001371218">
    <property type="component" value="Unassembled WGS sequence"/>
</dbReference>
<feature type="domain" description="Multidrug resistance protein MdtA-like barrel-sandwich hybrid" evidence="4">
    <location>
        <begin position="78"/>
        <end position="238"/>
    </location>
</feature>
<name>A0ABU9BTR2_9BURK</name>
<evidence type="ECO:0000259" key="5">
    <source>
        <dbReference type="Pfam" id="PF25954"/>
    </source>
</evidence>
<gene>
    <name evidence="6" type="ORF">AACH06_20445</name>
</gene>
<dbReference type="SUPFAM" id="SSF111369">
    <property type="entry name" value="HlyD-like secretion proteins"/>
    <property type="match status" value="1"/>
</dbReference>
<comment type="caution">
    <text evidence="6">The sequence shown here is derived from an EMBL/GenBank/DDBJ whole genome shotgun (WGS) entry which is preliminary data.</text>
</comment>
<dbReference type="PANTHER" id="PTHR30469">
    <property type="entry name" value="MULTIDRUG RESISTANCE PROTEIN MDTA"/>
    <property type="match status" value="1"/>
</dbReference>
<evidence type="ECO:0000256" key="3">
    <source>
        <dbReference type="SAM" id="Phobius"/>
    </source>
</evidence>
<keyword evidence="3" id="KW-0472">Membrane</keyword>
<protein>
    <submittedName>
        <fullName evidence="6">Efflux RND transporter periplasmic adaptor subunit</fullName>
    </submittedName>
</protein>